<proteinExistence type="predicted"/>
<feature type="transmembrane region" description="Helical" evidence="1">
    <location>
        <begin position="12"/>
        <end position="30"/>
    </location>
</feature>
<gene>
    <name evidence="2" type="ordered locus">CCNA_01716</name>
</gene>
<sequence>MTSMADLFRDFWWLLFPMAFTAIGIFRQWLNWRARLELTQTLRAFAEKGLEPPAALLNQLK</sequence>
<dbReference type="KEGG" id="ccs:CCNA_01716"/>
<dbReference type="GeneID" id="7331776"/>
<accession>A0A0H3C828</accession>
<keyword evidence="3" id="KW-1185">Reference proteome</keyword>
<dbReference type="EMBL" id="CP001340">
    <property type="protein sequence ID" value="ACL95181.1"/>
    <property type="molecule type" value="Genomic_DNA"/>
</dbReference>
<evidence type="ECO:0000256" key="1">
    <source>
        <dbReference type="SAM" id="Phobius"/>
    </source>
</evidence>
<evidence type="ECO:0000313" key="2">
    <source>
        <dbReference type="EMBL" id="ACL95181.1"/>
    </source>
</evidence>
<keyword evidence="1" id="KW-1133">Transmembrane helix</keyword>
<reference evidence="2 3" key="1">
    <citation type="journal article" date="2010" name="J. Bacteriol.">
        <title>The genetic basis of laboratory adaptation in Caulobacter crescentus.</title>
        <authorList>
            <person name="Marks M.E."/>
            <person name="Castro-Rojas C.M."/>
            <person name="Teiling C."/>
            <person name="Du L."/>
            <person name="Kapatral V."/>
            <person name="Walunas T.L."/>
            <person name="Crosson S."/>
        </authorList>
    </citation>
    <scope>NUCLEOTIDE SEQUENCE [LARGE SCALE GENOMIC DNA]</scope>
    <source>
        <strain evidence="3">NA1000 / CB15N</strain>
    </source>
</reference>
<evidence type="ECO:0008006" key="4">
    <source>
        <dbReference type="Google" id="ProtNLM"/>
    </source>
</evidence>
<dbReference type="PATRIC" id="fig|565050.3.peg.1692"/>
<protein>
    <recommendedName>
        <fullName evidence="4">MotA/TolQ/ExbB proton channel family protein</fullName>
    </recommendedName>
</protein>
<keyword evidence="1" id="KW-0812">Transmembrane</keyword>
<dbReference type="RefSeq" id="YP_002517089.1">
    <property type="nucleotide sequence ID" value="NC_011916.1"/>
</dbReference>
<organism evidence="2 3">
    <name type="scientific">Caulobacter vibrioides (strain NA1000 / CB15N)</name>
    <name type="common">Caulobacter crescentus</name>
    <dbReference type="NCBI Taxonomy" id="565050"/>
    <lineage>
        <taxon>Bacteria</taxon>
        <taxon>Pseudomonadati</taxon>
        <taxon>Pseudomonadota</taxon>
        <taxon>Alphaproteobacteria</taxon>
        <taxon>Caulobacterales</taxon>
        <taxon>Caulobacteraceae</taxon>
        <taxon>Caulobacter</taxon>
    </lineage>
</organism>
<dbReference type="AlphaFoldDB" id="A0A0H3C828"/>
<dbReference type="HOGENOM" id="CLU_2913965_0_0_5"/>
<dbReference type="OrthoDB" id="7632355at2"/>
<keyword evidence="1" id="KW-0472">Membrane</keyword>
<dbReference type="RefSeq" id="WP_010919517.1">
    <property type="nucleotide sequence ID" value="NC_011916.1"/>
</dbReference>
<evidence type="ECO:0000313" key="3">
    <source>
        <dbReference type="Proteomes" id="UP000001364"/>
    </source>
</evidence>
<name>A0A0H3C828_CAUVN</name>
<dbReference type="Proteomes" id="UP000001364">
    <property type="component" value="Chromosome"/>
</dbReference>